<dbReference type="InterPro" id="IPR013057">
    <property type="entry name" value="AA_transpt_TM"/>
</dbReference>
<reference evidence="9" key="1">
    <citation type="submission" date="2014-03" db="EMBL/GenBank/DDBJ databases">
        <authorList>
            <person name="Casaregola S."/>
        </authorList>
    </citation>
    <scope>NUCLEOTIDE SEQUENCE [LARGE SCALE GENOMIC DNA]</scope>
    <source>
        <strain evidence="9">CLIB 918</strain>
    </source>
</reference>
<feature type="transmembrane region" description="Helical" evidence="7">
    <location>
        <begin position="545"/>
        <end position="566"/>
    </location>
</feature>
<dbReference type="GO" id="GO:0005774">
    <property type="term" value="C:vacuolar membrane"/>
    <property type="evidence" value="ECO:0007669"/>
    <property type="project" value="TreeGrafter"/>
</dbReference>
<feature type="domain" description="Amino acid transporter transmembrane" evidence="8">
    <location>
        <begin position="281"/>
        <end position="664"/>
    </location>
</feature>
<feature type="transmembrane region" description="Helical" evidence="7">
    <location>
        <begin position="497"/>
        <end position="521"/>
    </location>
</feature>
<evidence type="ECO:0000313" key="10">
    <source>
        <dbReference type="Proteomes" id="UP000242525"/>
    </source>
</evidence>
<dbReference type="Pfam" id="PF01490">
    <property type="entry name" value="Aa_trans"/>
    <property type="match status" value="1"/>
</dbReference>
<dbReference type="FunFam" id="1.20.1740.10:FF:000067">
    <property type="entry name" value="Transmembrane domain transporter"/>
    <property type="match status" value="1"/>
</dbReference>
<evidence type="ECO:0000259" key="8">
    <source>
        <dbReference type="Pfam" id="PF01490"/>
    </source>
</evidence>
<feature type="compositionally biased region" description="Acidic residues" evidence="6">
    <location>
        <begin position="245"/>
        <end position="256"/>
    </location>
</feature>
<dbReference type="PANTHER" id="PTHR22950">
    <property type="entry name" value="AMINO ACID TRANSPORTER"/>
    <property type="match status" value="1"/>
</dbReference>
<keyword evidence="5 7" id="KW-0472">Membrane</keyword>
<dbReference type="GO" id="GO:0005302">
    <property type="term" value="F:L-tyrosine transmembrane transporter activity"/>
    <property type="evidence" value="ECO:0007669"/>
    <property type="project" value="TreeGrafter"/>
</dbReference>
<feature type="compositionally biased region" description="Polar residues" evidence="6">
    <location>
        <begin position="78"/>
        <end position="104"/>
    </location>
</feature>
<proteinExistence type="inferred from homology"/>
<keyword evidence="10" id="KW-1185">Reference proteome</keyword>
<protein>
    <submittedName>
        <fullName evidence="9">Similar to Saccharomyces cerevisiae YKL146W AVT3 Vacuolar transporter, exports large neutral amino acids from the vacuole</fullName>
    </submittedName>
</protein>
<feature type="region of interest" description="Disordered" evidence="6">
    <location>
        <begin position="1"/>
        <end position="57"/>
    </location>
</feature>
<evidence type="ECO:0000256" key="6">
    <source>
        <dbReference type="SAM" id="MobiDB-lite"/>
    </source>
</evidence>
<dbReference type="AlphaFoldDB" id="A0A0J9X6Z3"/>
<dbReference type="EMBL" id="CCBN010000004">
    <property type="protein sequence ID" value="CDO52985.1"/>
    <property type="molecule type" value="Genomic_DNA"/>
</dbReference>
<comment type="similarity">
    <text evidence="2">Belongs to the amino acid/polyamine transporter 2 family.</text>
</comment>
<feature type="transmembrane region" description="Helical" evidence="7">
    <location>
        <begin position="310"/>
        <end position="334"/>
    </location>
</feature>
<evidence type="ECO:0000256" key="2">
    <source>
        <dbReference type="ARBA" id="ARBA00008066"/>
    </source>
</evidence>
<evidence type="ECO:0000256" key="5">
    <source>
        <dbReference type="ARBA" id="ARBA00023136"/>
    </source>
</evidence>
<evidence type="ECO:0000313" key="9">
    <source>
        <dbReference type="EMBL" id="CDO52985.1"/>
    </source>
</evidence>
<dbReference type="STRING" id="1173061.A0A0J9X6Z3"/>
<feature type="transmembrane region" description="Helical" evidence="7">
    <location>
        <begin position="398"/>
        <end position="416"/>
    </location>
</feature>
<keyword evidence="4 7" id="KW-1133">Transmembrane helix</keyword>
<gene>
    <name evidence="9" type="ORF">BN980_GECA04s02485g</name>
</gene>
<name>A0A0J9X6Z3_GEOCN</name>
<organism evidence="9 10">
    <name type="scientific">Geotrichum candidum</name>
    <name type="common">Oospora lactis</name>
    <name type="synonym">Dipodascus geotrichum</name>
    <dbReference type="NCBI Taxonomy" id="1173061"/>
    <lineage>
        <taxon>Eukaryota</taxon>
        <taxon>Fungi</taxon>
        <taxon>Dikarya</taxon>
        <taxon>Ascomycota</taxon>
        <taxon>Saccharomycotina</taxon>
        <taxon>Dipodascomycetes</taxon>
        <taxon>Dipodascales</taxon>
        <taxon>Dipodascaceae</taxon>
        <taxon>Geotrichum</taxon>
    </lineage>
</organism>
<feature type="compositionally biased region" description="Polar residues" evidence="6">
    <location>
        <begin position="1"/>
        <end position="24"/>
    </location>
</feature>
<dbReference type="PANTHER" id="PTHR22950:SF666">
    <property type="entry name" value="VACUOLAR AMINO ACID TRANSPORTER 4"/>
    <property type="match status" value="1"/>
</dbReference>
<feature type="region of interest" description="Disordered" evidence="6">
    <location>
        <begin position="164"/>
        <end position="191"/>
    </location>
</feature>
<feature type="transmembrane region" description="Helical" evidence="7">
    <location>
        <begin position="428"/>
        <end position="445"/>
    </location>
</feature>
<feature type="transmembrane region" description="Helical" evidence="7">
    <location>
        <begin position="465"/>
        <end position="485"/>
    </location>
</feature>
<sequence>MSTPRNINTPSASKSRRLSNQNLAESPFRQAARVPSNGSPSTRMSFSSNGVNSRRSSFDVDSNARLLAATNMDNNVAISESPFSTRGNTPPGSFQQASSINDSRAPSVYSMRVDNPDPEVVRVVGRHLVRDSDVDPSLADNDGQFDSLKLQGGDITRQLYKWQRDHETDSISRGRSKSFDLPREGGEDEGLNIQNIKVPGGMRRSFLSAKAQAQPQTGPPTFLTRNFIEFLSIYGHFAGEELEEEEEDEYSENAVEEEGHPDENTALLGPSHKAKRPATGKATATKAVLLLLKSFVGTGVLFLPKAYYNGGILFSSLVLIFVSALSYWCFLLLIRARISVGVSSFGDIGGVLYGEAMRKVILFSIVLSQIGFAAAYIVFTSENLQALILALTKQKTLINIETLIFLQLIIFLPLSMVRNIAKLSGTALIADFFILLGLLYLYYWGGLTIATHGISDVKLFNPKDWTLFIGTAIFTFEGIGLIIPIQESMKKPKQFGPVLAGVMIGITLIFVSMGALCYAAYGSNVKTVVILNLPQDSKFVNGVQLLYSLAILLSTPLQLFPAIRILENGLFVRSGKHNPTIKWQKNVFRFVLVFFTALVAWGGADDLDKFVALIGSFACIPLVYIYPPLLHLKSVAQTNLSKLSDILLIVFGTGCMVYTTFGTVSSWIGSS</sequence>
<dbReference type="Proteomes" id="UP000242525">
    <property type="component" value="Unassembled WGS sequence"/>
</dbReference>
<feature type="transmembrane region" description="Helical" evidence="7">
    <location>
        <begin position="587"/>
        <end position="604"/>
    </location>
</feature>
<dbReference type="OrthoDB" id="1684102at2759"/>
<evidence type="ECO:0000256" key="4">
    <source>
        <dbReference type="ARBA" id="ARBA00022989"/>
    </source>
</evidence>
<feature type="transmembrane region" description="Helical" evidence="7">
    <location>
        <begin position="360"/>
        <end position="378"/>
    </location>
</feature>
<feature type="transmembrane region" description="Helical" evidence="7">
    <location>
        <begin position="646"/>
        <end position="668"/>
    </location>
</feature>
<evidence type="ECO:0000256" key="7">
    <source>
        <dbReference type="SAM" id="Phobius"/>
    </source>
</evidence>
<feature type="compositionally biased region" description="Polar residues" evidence="6">
    <location>
        <begin position="36"/>
        <end position="55"/>
    </location>
</feature>
<accession>A0A0J9X6Z3</accession>
<feature type="compositionally biased region" description="Basic and acidic residues" evidence="6">
    <location>
        <begin position="164"/>
        <end position="185"/>
    </location>
</feature>
<evidence type="ECO:0000256" key="1">
    <source>
        <dbReference type="ARBA" id="ARBA00004141"/>
    </source>
</evidence>
<feature type="transmembrane region" description="Helical" evidence="7">
    <location>
        <begin position="610"/>
        <end position="626"/>
    </location>
</feature>
<keyword evidence="3 7" id="KW-0812">Transmembrane</keyword>
<feature type="region of interest" description="Disordered" evidence="6">
    <location>
        <begin position="78"/>
        <end position="113"/>
    </location>
</feature>
<comment type="subcellular location">
    <subcellularLocation>
        <location evidence="1">Membrane</location>
        <topology evidence="1">Multi-pass membrane protein</topology>
    </subcellularLocation>
</comment>
<comment type="caution">
    <text evidence="9">The sequence shown here is derived from an EMBL/GenBank/DDBJ whole genome shotgun (WGS) entry which is preliminary data.</text>
</comment>
<feature type="region of interest" description="Disordered" evidence="6">
    <location>
        <begin position="245"/>
        <end position="279"/>
    </location>
</feature>
<evidence type="ECO:0000256" key="3">
    <source>
        <dbReference type="ARBA" id="ARBA00022692"/>
    </source>
</evidence>